<reference evidence="3" key="1">
    <citation type="submission" date="2021-04" db="EMBL/GenBank/DDBJ databases">
        <title>Sequencing of actinobacteria type strains.</title>
        <authorList>
            <person name="Nguyen G.-S."/>
            <person name="Wentzel A."/>
        </authorList>
    </citation>
    <scope>NUCLEOTIDE SEQUENCE</scope>
    <source>
        <strain evidence="3">DSM 42095</strain>
    </source>
</reference>
<gene>
    <name evidence="3" type="ORF">KDA82_15620</name>
</gene>
<keyword evidence="4" id="KW-1185">Reference proteome</keyword>
<evidence type="ECO:0000256" key="1">
    <source>
        <dbReference type="SAM" id="MobiDB-lite"/>
    </source>
</evidence>
<comment type="caution">
    <text evidence="3">The sequence shown here is derived from an EMBL/GenBank/DDBJ whole genome shotgun (WGS) entry which is preliminary data.</text>
</comment>
<feature type="compositionally biased region" description="Low complexity" evidence="1">
    <location>
        <begin position="62"/>
        <end position="72"/>
    </location>
</feature>
<feature type="compositionally biased region" description="Pro residues" evidence="1">
    <location>
        <begin position="73"/>
        <end position="87"/>
    </location>
</feature>
<proteinExistence type="predicted"/>
<accession>A0A8T4IX02</accession>
<organism evidence="3 4">
    <name type="scientific">Streptomyces daliensis</name>
    <dbReference type="NCBI Taxonomy" id="299421"/>
    <lineage>
        <taxon>Bacteria</taxon>
        <taxon>Bacillati</taxon>
        <taxon>Actinomycetota</taxon>
        <taxon>Actinomycetes</taxon>
        <taxon>Kitasatosporales</taxon>
        <taxon>Streptomycetaceae</taxon>
        <taxon>Streptomyces</taxon>
    </lineage>
</organism>
<keyword evidence="2" id="KW-0812">Transmembrane</keyword>
<evidence type="ECO:0000256" key="2">
    <source>
        <dbReference type="SAM" id="Phobius"/>
    </source>
</evidence>
<name>A0A8T4IX02_9ACTN</name>
<dbReference type="AlphaFoldDB" id="A0A8T4IX02"/>
<dbReference type="Proteomes" id="UP000675554">
    <property type="component" value="Unassembled WGS sequence"/>
</dbReference>
<protein>
    <submittedName>
        <fullName evidence="3">Uncharacterized protein</fullName>
    </submittedName>
</protein>
<feature type="transmembrane region" description="Helical" evidence="2">
    <location>
        <begin position="105"/>
        <end position="126"/>
    </location>
</feature>
<sequence>MDTTPPNSPLALDEPTAAPLAPPVPAVTPVPLPSLRSLPHQAPQRTLPPDPFLTPAEPPLAPLALPAETDLAPSPPPPVPSPAPVPAPEAEEARGCLYALSQPPLMFFLAFIAVLFAITGAHDLFLL</sequence>
<evidence type="ECO:0000313" key="3">
    <source>
        <dbReference type="EMBL" id="MBR7674417.1"/>
    </source>
</evidence>
<feature type="compositionally biased region" description="Pro residues" evidence="1">
    <location>
        <begin position="46"/>
        <end position="61"/>
    </location>
</feature>
<feature type="region of interest" description="Disordered" evidence="1">
    <location>
        <begin position="1"/>
        <end position="91"/>
    </location>
</feature>
<evidence type="ECO:0000313" key="4">
    <source>
        <dbReference type="Proteomes" id="UP000675554"/>
    </source>
</evidence>
<dbReference type="EMBL" id="JAGSMN010000340">
    <property type="protein sequence ID" value="MBR7674417.1"/>
    <property type="molecule type" value="Genomic_DNA"/>
</dbReference>
<keyword evidence="2" id="KW-0472">Membrane</keyword>
<keyword evidence="2" id="KW-1133">Transmembrane helix</keyword>
<feature type="compositionally biased region" description="Pro residues" evidence="1">
    <location>
        <begin position="20"/>
        <end position="32"/>
    </location>
</feature>